<reference evidence="1 2" key="1">
    <citation type="submission" date="2019-10" db="EMBL/GenBank/DDBJ databases">
        <title>Vibrio sp. nov., isolated from Coralline algae surface.</title>
        <authorList>
            <person name="Geng Y."/>
            <person name="Zhang X."/>
        </authorList>
    </citation>
    <scope>NUCLEOTIDE SEQUENCE [LARGE SCALE GENOMIC DNA]</scope>
    <source>
        <strain evidence="1 2">SM1977</strain>
    </source>
</reference>
<gene>
    <name evidence="1" type="ORF">GFB47_01760</name>
</gene>
<evidence type="ECO:0000313" key="2">
    <source>
        <dbReference type="Proteomes" id="UP000348942"/>
    </source>
</evidence>
<dbReference type="Pfam" id="PF05258">
    <property type="entry name" value="DciA"/>
    <property type="match status" value="1"/>
</dbReference>
<keyword evidence="2" id="KW-1185">Reference proteome</keyword>
<sequence length="151" mass="17032">MRDHRPTLTKDLFTDPRMNQFNQHVSDILAINKTLQSILAPAFRPHCRAANIKNSQLLIEVANASLQMKLNYDRIHILSQLRANGFSKLSGVEFKVNPDLYRAEPINEKSTPPYQPTGLSESAAQSILMIADLASPKLKRQIERLAKLGKK</sequence>
<dbReference type="AlphaFoldDB" id="A0A5Q0TAU7"/>
<name>A0A5Q0TAU7_9VIBR</name>
<evidence type="ECO:0000313" key="1">
    <source>
        <dbReference type="EMBL" id="QGA64262.1"/>
    </source>
</evidence>
<dbReference type="EMBL" id="CP045699">
    <property type="protein sequence ID" value="QGA64262.1"/>
    <property type="molecule type" value="Genomic_DNA"/>
</dbReference>
<proteinExistence type="predicted"/>
<accession>A0A5Q0TAU7</accession>
<dbReference type="InterPro" id="IPR007922">
    <property type="entry name" value="DciA-like"/>
</dbReference>
<organism evidence="1 2">
    <name type="scientific">Vibrio algicola</name>
    <dbReference type="NCBI Taxonomy" id="2662262"/>
    <lineage>
        <taxon>Bacteria</taxon>
        <taxon>Pseudomonadati</taxon>
        <taxon>Pseudomonadota</taxon>
        <taxon>Gammaproteobacteria</taxon>
        <taxon>Vibrionales</taxon>
        <taxon>Vibrionaceae</taxon>
        <taxon>Vibrio</taxon>
    </lineage>
</organism>
<dbReference type="Proteomes" id="UP000348942">
    <property type="component" value="Chromosome 1"/>
</dbReference>
<protein>
    <submittedName>
        <fullName evidence="1">DUF721 domain-containing protein</fullName>
    </submittedName>
</protein>